<feature type="compositionally biased region" description="Pro residues" evidence="1">
    <location>
        <begin position="773"/>
        <end position="782"/>
    </location>
</feature>
<dbReference type="InterPro" id="IPR008936">
    <property type="entry name" value="Rho_GTPase_activation_prot"/>
</dbReference>
<feature type="compositionally biased region" description="Low complexity" evidence="1">
    <location>
        <begin position="947"/>
        <end position="960"/>
    </location>
</feature>
<evidence type="ECO:0000259" key="2">
    <source>
        <dbReference type="PROSITE" id="PS50238"/>
    </source>
</evidence>
<evidence type="ECO:0000313" key="4">
    <source>
        <dbReference type="EMBL" id="WWC68596.1"/>
    </source>
</evidence>
<feature type="compositionally biased region" description="Polar residues" evidence="1">
    <location>
        <begin position="458"/>
        <end position="488"/>
    </location>
</feature>
<feature type="compositionally biased region" description="Low complexity" evidence="1">
    <location>
        <begin position="232"/>
        <end position="279"/>
    </location>
</feature>
<evidence type="ECO:0000313" key="5">
    <source>
        <dbReference type="Proteomes" id="UP000094020"/>
    </source>
</evidence>
<reference evidence="4" key="2">
    <citation type="submission" date="2013-07" db="EMBL/GenBank/DDBJ databases">
        <authorList>
            <consortium name="The Broad Institute Genome Sequencing Platform"/>
            <person name="Cuomo C."/>
            <person name="Litvintseva A."/>
            <person name="Chen Y."/>
            <person name="Heitman J."/>
            <person name="Sun S."/>
            <person name="Springer D."/>
            <person name="Dromer F."/>
            <person name="Young S.K."/>
            <person name="Zeng Q."/>
            <person name="Gargeya S."/>
            <person name="Fitzgerald M."/>
            <person name="Abouelleil A."/>
            <person name="Alvarado L."/>
            <person name="Berlin A.M."/>
            <person name="Chapman S.B."/>
            <person name="Dewar J."/>
            <person name="Goldberg J."/>
            <person name="Griggs A."/>
            <person name="Gujja S."/>
            <person name="Hansen M."/>
            <person name="Howarth C."/>
            <person name="Imamovic A."/>
            <person name="Larimer J."/>
            <person name="McCowan C."/>
            <person name="Murphy C."/>
            <person name="Pearson M."/>
            <person name="Priest M."/>
            <person name="Roberts A."/>
            <person name="Saif S."/>
            <person name="Shea T."/>
            <person name="Sykes S."/>
            <person name="Wortman J."/>
            <person name="Nusbaum C."/>
            <person name="Birren B."/>
        </authorList>
    </citation>
    <scope>NUCLEOTIDE SEQUENCE</scope>
    <source>
        <strain evidence="4">CBS 10737</strain>
    </source>
</reference>
<reference evidence="3" key="1">
    <citation type="submission" date="2013-07" db="EMBL/GenBank/DDBJ databases">
        <title>The Genome Sequence of Cryptococcus pinus CBS10737.</title>
        <authorList>
            <consortium name="The Broad Institute Genome Sequencing Platform"/>
            <person name="Cuomo C."/>
            <person name="Litvintseva A."/>
            <person name="Chen Y."/>
            <person name="Heitman J."/>
            <person name="Sun S."/>
            <person name="Springer D."/>
            <person name="Dromer F."/>
            <person name="Young S.K."/>
            <person name="Zeng Q."/>
            <person name="Gargeya S."/>
            <person name="Fitzgerald M."/>
            <person name="Abouelleil A."/>
            <person name="Alvarado L."/>
            <person name="Berlin A.M."/>
            <person name="Chapman S.B."/>
            <person name="Dewar J."/>
            <person name="Goldberg J."/>
            <person name="Griggs A."/>
            <person name="Gujja S."/>
            <person name="Hansen M."/>
            <person name="Howarth C."/>
            <person name="Imamovic A."/>
            <person name="Larimer J."/>
            <person name="McCowan C."/>
            <person name="Murphy C."/>
            <person name="Pearson M."/>
            <person name="Priest M."/>
            <person name="Roberts A."/>
            <person name="Saif S."/>
            <person name="Shea T."/>
            <person name="Sykes S."/>
            <person name="Wortman J."/>
            <person name="Nusbaum C."/>
            <person name="Birren B."/>
        </authorList>
    </citation>
    <scope>NUCLEOTIDE SEQUENCE [LARGE SCALE GENOMIC DNA]</scope>
    <source>
        <strain evidence="3">CBS 10737</strain>
    </source>
</reference>
<dbReference type="PANTHER" id="PTHR12783">
    <property type="entry name" value="RALA BINDING PROTEIN 1 RALBP1"/>
    <property type="match status" value="1"/>
</dbReference>
<feature type="compositionally biased region" description="Basic and acidic residues" evidence="1">
    <location>
        <begin position="1021"/>
        <end position="1047"/>
    </location>
</feature>
<dbReference type="AlphaFoldDB" id="A0A1B9I5M5"/>
<accession>A0A1B9I5M5</accession>
<dbReference type="GO" id="GO:0031267">
    <property type="term" value="F:small GTPase binding"/>
    <property type="evidence" value="ECO:0007669"/>
    <property type="project" value="InterPro"/>
</dbReference>
<dbReference type="SUPFAM" id="SSF48350">
    <property type="entry name" value="GTPase activation domain, GAP"/>
    <property type="match status" value="1"/>
</dbReference>
<dbReference type="GeneID" id="30171246"/>
<feature type="compositionally biased region" description="Basic and acidic residues" evidence="1">
    <location>
        <begin position="490"/>
        <end position="501"/>
    </location>
</feature>
<dbReference type="SMART" id="SM00324">
    <property type="entry name" value="RhoGAP"/>
    <property type="match status" value="1"/>
</dbReference>
<feature type="region of interest" description="Disordered" evidence="1">
    <location>
        <begin position="232"/>
        <end position="440"/>
    </location>
</feature>
<reference evidence="4" key="4">
    <citation type="submission" date="2024-02" db="EMBL/GenBank/DDBJ databases">
        <title>Comparative genomics of Cryptococcus and Kwoniella reveals pathogenesis evolution and contrasting modes of karyotype evolution via chromosome fusion or intercentromeric recombination.</title>
        <authorList>
            <person name="Coelho M.A."/>
            <person name="David-Palma M."/>
            <person name="Shea T."/>
            <person name="Bowers K."/>
            <person name="McGinley-Smith S."/>
            <person name="Mohammad A.W."/>
            <person name="Gnirke A."/>
            <person name="Yurkov A.M."/>
            <person name="Nowrousian M."/>
            <person name="Sun S."/>
            <person name="Cuomo C.A."/>
            <person name="Heitman J."/>
        </authorList>
    </citation>
    <scope>NUCLEOTIDE SEQUENCE</scope>
    <source>
        <strain evidence="4">CBS 10737</strain>
    </source>
</reference>
<feature type="compositionally biased region" description="Low complexity" evidence="1">
    <location>
        <begin position="1004"/>
        <end position="1019"/>
    </location>
</feature>
<dbReference type="RefSeq" id="XP_019012039.1">
    <property type="nucleotide sequence ID" value="XM_019154636.1"/>
</dbReference>
<dbReference type="CDD" id="cd00159">
    <property type="entry name" value="RhoGAP"/>
    <property type="match status" value="1"/>
</dbReference>
<feature type="compositionally biased region" description="Basic and acidic residues" evidence="1">
    <location>
        <begin position="905"/>
        <end position="922"/>
    </location>
</feature>
<organism evidence="3">
    <name type="scientific">Kwoniella pini CBS 10737</name>
    <dbReference type="NCBI Taxonomy" id="1296096"/>
    <lineage>
        <taxon>Eukaryota</taxon>
        <taxon>Fungi</taxon>
        <taxon>Dikarya</taxon>
        <taxon>Basidiomycota</taxon>
        <taxon>Agaricomycotina</taxon>
        <taxon>Tremellomycetes</taxon>
        <taxon>Tremellales</taxon>
        <taxon>Cryptococcaceae</taxon>
        <taxon>Kwoniella</taxon>
    </lineage>
</organism>
<feature type="compositionally biased region" description="Polar residues" evidence="1">
    <location>
        <begin position="69"/>
        <end position="87"/>
    </location>
</feature>
<feature type="compositionally biased region" description="Polar residues" evidence="1">
    <location>
        <begin position="417"/>
        <end position="429"/>
    </location>
</feature>
<reference evidence="3" key="3">
    <citation type="submission" date="2016-07" db="EMBL/GenBank/DDBJ databases">
        <title>Evolution of pathogenesis and genome organization in the Tremellales.</title>
        <authorList>
            <person name="Cuomo C."/>
            <person name="Litvintseva A."/>
            <person name="Heitman J."/>
            <person name="Chen Y."/>
            <person name="Sun S."/>
            <person name="Springer D."/>
            <person name="Dromer F."/>
            <person name="Young S."/>
            <person name="Zeng Q."/>
            <person name="Chapman S."/>
            <person name="Gujja S."/>
            <person name="Saif S."/>
            <person name="Birren B."/>
        </authorList>
    </citation>
    <scope>NUCLEOTIDE SEQUENCE</scope>
    <source>
        <strain evidence="3">CBS 10737</strain>
    </source>
</reference>
<feature type="compositionally biased region" description="Polar residues" evidence="1">
    <location>
        <begin position="961"/>
        <end position="973"/>
    </location>
</feature>
<evidence type="ECO:0000313" key="3">
    <source>
        <dbReference type="EMBL" id="OCF50820.1"/>
    </source>
</evidence>
<feature type="region of interest" description="Disordered" evidence="1">
    <location>
        <begin position="990"/>
        <end position="1061"/>
    </location>
</feature>
<keyword evidence="5" id="KW-1185">Reference proteome</keyword>
<dbReference type="STRING" id="1296096.A0A1B9I5M5"/>
<protein>
    <recommendedName>
        <fullName evidence="2">Rho-GAP domain-containing protein</fullName>
    </recommendedName>
</protein>
<dbReference type="Pfam" id="PF00620">
    <property type="entry name" value="RhoGAP"/>
    <property type="match status" value="1"/>
</dbReference>
<proteinExistence type="predicted"/>
<dbReference type="GO" id="GO:0005096">
    <property type="term" value="F:GTPase activator activity"/>
    <property type="evidence" value="ECO:0007669"/>
    <property type="project" value="InterPro"/>
</dbReference>
<dbReference type="KEGG" id="kpin:30171246"/>
<evidence type="ECO:0000256" key="1">
    <source>
        <dbReference type="SAM" id="MobiDB-lite"/>
    </source>
</evidence>
<feature type="compositionally biased region" description="Low complexity" evidence="1">
    <location>
        <begin position="390"/>
        <end position="416"/>
    </location>
</feature>
<dbReference type="EMBL" id="KI894009">
    <property type="protein sequence ID" value="OCF50820.1"/>
    <property type="molecule type" value="Genomic_DNA"/>
</dbReference>
<dbReference type="OrthoDB" id="185175at2759"/>
<feature type="compositionally biased region" description="Basic and acidic residues" evidence="1">
    <location>
        <begin position="173"/>
        <end position="201"/>
    </location>
</feature>
<dbReference type="PANTHER" id="PTHR12783:SF5">
    <property type="entry name" value="RALA-BINDING PROTEIN 1"/>
    <property type="match status" value="1"/>
</dbReference>
<feature type="region of interest" description="Disordered" evidence="1">
    <location>
        <begin position="106"/>
        <end position="215"/>
    </location>
</feature>
<dbReference type="EMBL" id="CP144521">
    <property type="protein sequence ID" value="WWC68596.1"/>
    <property type="molecule type" value="Genomic_DNA"/>
</dbReference>
<feature type="compositionally biased region" description="Polar residues" evidence="1">
    <location>
        <begin position="819"/>
        <end position="843"/>
    </location>
</feature>
<dbReference type="Gene3D" id="1.10.555.10">
    <property type="entry name" value="Rho GTPase activation protein"/>
    <property type="match status" value="1"/>
</dbReference>
<feature type="compositionally biased region" description="Low complexity" evidence="1">
    <location>
        <begin position="37"/>
        <end position="51"/>
    </location>
</feature>
<dbReference type="InterPro" id="IPR039767">
    <property type="entry name" value="RALBP1"/>
</dbReference>
<sequence>MSTTGNISSVDRDIIKVNSNRPLSEISENEQHHRSIIKSSANSNSNRSSVHNKSRPVSEVKEKEETLLHSHTSLASQSNNFKRMSSNNGSGLQTITLNLVEYAKSQSQSQPQVQNTTVTATSSSTPTINIPPILEPEVKVQNGSDKLTHPPSPTTKPMPPILPKRPESSSNIKGKEIEQTKDKDKGKEKKGSPKLLDKDLPETGETSRSGVSSFLLAKRASLRPSSLSMSYADVAKPVPSPPAATTTTIPSAFDSVDSLRTSSSSIPDTTKPPTKSKPSWLRRASGTAALRSKSRTPPPREDSSLPTSTSLPPALPPRKGLESTSEVPTSQSLPEEGMAPPPFPPRKTSYASAAAGPSRSRLGDGQGRPAFSPSITPPSLPSRDNIGNIRGRIAAWTAAAAQSSGGGFSRSESSNSIATQSSIGPSQRAQRVLGHAGSAVQKGWAGLRSRGVGGSISSMSALGQSSKRNGGNNGFEPSSSWGSGLSNQRSSRDRSRSDNYEFGHGGPPSSDGPFFEQDSVRRSAEGLGGKVFGRDVVGAGKDWGIVEDDIGADLGEYDRRRKACLPAVVVRSVEYLQIWGPQEEGIFRISGRSSHIAKLRKEFDSGADIDLTKCHPGDLDPHAVAGLFKSYLRELPSPLLTHQLGPQFDSYMKGKGKAVPDRAGFNSTVVEDDHLDKSEDLSSLLEQLPQAHWFLLADIVKLLDLIPRHSSTNRMTQNALMLSLGPSLNIPGGILNELIEKREYLFAEPPTPTALETAEALIDFGDISIPPVTPLAELPPTPAATANLDNHTAPPSAPYLGSTKSKKAPRLPAKPSLTRLFTSSSHTSLPRQKSVDTLNSIINTEPPRVDVPLSPASPLPSFEPTQSDGGVAVPPQSQEAAQNPLSLSTMNKVPIPETPNPSSSDKMEEVHYPSGTVDERSKLFSTPIADRFQGTSSPFPALRQPRSSNGSTLTLNSSASDGNLSRTAQNDSVNAVRRGAPVFFSSAGVVERHNSSHGHGHTRSVSASANSALSGNSTSKQESDSALEERQKRSNSEEIDDRKEKRLSAGPDNVRIRDFTV</sequence>
<feature type="domain" description="Rho-GAP" evidence="2">
    <location>
        <begin position="552"/>
        <end position="762"/>
    </location>
</feature>
<dbReference type="Proteomes" id="UP000094020">
    <property type="component" value="Chromosome 3"/>
</dbReference>
<dbReference type="PROSITE" id="PS50238">
    <property type="entry name" value="RHOGAP"/>
    <property type="match status" value="1"/>
</dbReference>
<feature type="compositionally biased region" description="Polar residues" evidence="1">
    <location>
        <begin position="322"/>
        <end position="333"/>
    </location>
</feature>
<feature type="compositionally biased region" description="Pro residues" evidence="1">
    <location>
        <begin position="150"/>
        <end position="163"/>
    </location>
</feature>
<feature type="compositionally biased region" description="Polar residues" evidence="1">
    <location>
        <begin position="875"/>
        <end position="891"/>
    </location>
</feature>
<gene>
    <name evidence="3" type="ORF">I206_02877</name>
    <name evidence="4" type="ORF">I206_102526</name>
</gene>
<feature type="region of interest" description="Disordered" evidence="1">
    <location>
        <begin position="1"/>
        <end position="87"/>
    </location>
</feature>
<feature type="region of interest" description="Disordered" evidence="1">
    <location>
        <begin position="458"/>
        <end position="516"/>
    </location>
</feature>
<dbReference type="InterPro" id="IPR000198">
    <property type="entry name" value="RhoGAP_dom"/>
</dbReference>
<feature type="compositionally biased region" description="Low complexity" evidence="1">
    <location>
        <begin position="116"/>
        <end position="127"/>
    </location>
</feature>
<feature type="region of interest" description="Disordered" evidence="1">
    <location>
        <begin position="773"/>
        <end position="973"/>
    </location>
</feature>
<feature type="compositionally biased region" description="Polar residues" evidence="1">
    <location>
        <begin position="106"/>
        <end position="115"/>
    </location>
</feature>
<feature type="compositionally biased region" description="Basic and acidic residues" evidence="1">
    <location>
        <begin position="56"/>
        <end position="68"/>
    </location>
</feature>
<name>A0A1B9I5M5_9TREE</name>
<dbReference type="GO" id="GO:0007264">
    <property type="term" value="P:small GTPase-mediated signal transduction"/>
    <property type="evidence" value="ECO:0007669"/>
    <property type="project" value="InterPro"/>
</dbReference>